<dbReference type="EMBL" id="FR824206">
    <property type="protein sequence ID" value="CCA22636.1"/>
    <property type="molecule type" value="Genomic_DNA"/>
</dbReference>
<accession>F0WMV1</accession>
<dbReference type="FunFam" id="3.90.180.10:FF:000010">
    <property type="entry name" value="Enoyl-[acyl-carrier-protein] reductase, mitochondrial"/>
    <property type="match status" value="1"/>
</dbReference>
<evidence type="ECO:0000256" key="5">
    <source>
        <dbReference type="ARBA" id="ARBA00022857"/>
    </source>
</evidence>
<keyword evidence="5" id="KW-0521">NADP</keyword>
<evidence type="ECO:0000256" key="3">
    <source>
        <dbReference type="ARBA" id="ARBA00022516"/>
    </source>
</evidence>
<dbReference type="GO" id="GO:0006633">
    <property type="term" value="P:fatty acid biosynthetic process"/>
    <property type="evidence" value="ECO:0007669"/>
    <property type="project" value="UniProtKB-KW"/>
</dbReference>
<proteinExistence type="inferred from homology"/>
<protein>
    <recommendedName>
        <fullName evidence="12">Enoyl-[acyl-carrier-protein] reductase, mitochondrial</fullName>
        <ecNumber evidence="11">1.3.1.104</ecNumber>
    </recommendedName>
    <alternativeName>
        <fullName evidence="13">2-enoyl thioester reductase</fullName>
    </alternativeName>
</protein>
<dbReference type="InterPro" id="IPR036291">
    <property type="entry name" value="NAD(P)-bd_dom_sf"/>
</dbReference>
<evidence type="ECO:0000256" key="7">
    <source>
        <dbReference type="ARBA" id="ARBA00023002"/>
    </source>
</evidence>
<keyword evidence="8" id="KW-0443">Lipid metabolism</keyword>
<name>F0WMV1_9STRA</name>
<dbReference type="CDD" id="cd08290">
    <property type="entry name" value="ETR"/>
    <property type="match status" value="1"/>
</dbReference>
<dbReference type="FunFam" id="3.40.50.720:FF:000112">
    <property type="entry name" value="Enoyl-[acyl-carrier-protein] reductase 1, mitochondrial"/>
    <property type="match status" value="1"/>
</dbReference>
<dbReference type="Gene3D" id="3.90.180.10">
    <property type="entry name" value="Medium-chain alcohol dehydrogenases, catalytic domain"/>
    <property type="match status" value="1"/>
</dbReference>
<gene>
    <name evidence="16" type="primary">AlNc14C161G7787</name>
    <name evidence="16" type="ORF">ALNC14_087790</name>
</gene>
<keyword evidence="3" id="KW-0444">Lipid biosynthesis</keyword>
<keyword evidence="7" id="KW-0560">Oxidoreductase</keyword>
<organism evidence="16">
    <name type="scientific">Albugo laibachii Nc14</name>
    <dbReference type="NCBI Taxonomy" id="890382"/>
    <lineage>
        <taxon>Eukaryota</taxon>
        <taxon>Sar</taxon>
        <taxon>Stramenopiles</taxon>
        <taxon>Oomycota</taxon>
        <taxon>Peronosporomycetes</taxon>
        <taxon>Albuginales</taxon>
        <taxon>Albuginaceae</taxon>
        <taxon>Albugo</taxon>
    </lineage>
</organism>
<evidence type="ECO:0000256" key="6">
    <source>
        <dbReference type="ARBA" id="ARBA00022946"/>
    </source>
</evidence>
<dbReference type="PANTHER" id="PTHR43981">
    <property type="entry name" value="ENOYL-[ACYL-CARRIER-PROTEIN] REDUCTASE, MITOCHONDRIAL"/>
    <property type="match status" value="1"/>
</dbReference>
<dbReference type="InterPro" id="IPR020843">
    <property type="entry name" value="ER"/>
</dbReference>
<comment type="subcellular location">
    <subcellularLocation>
        <location evidence="1">Mitochondrion</location>
    </subcellularLocation>
</comment>
<evidence type="ECO:0000256" key="10">
    <source>
        <dbReference type="ARBA" id="ARBA00023160"/>
    </source>
</evidence>
<keyword evidence="6" id="KW-0809">Transit peptide</keyword>
<feature type="domain" description="Enoyl reductase (ER)" evidence="15">
    <location>
        <begin position="34"/>
        <end position="353"/>
    </location>
</feature>
<evidence type="ECO:0000313" key="16">
    <source>
        <dbReference type="EMBL" id="CCA22636.1"/>
    </source>
</evidence>
<evidence type="ECO:0000256" key="2">
    <source>
        <dbReference type="ARBA" id="ARBA00010371"/>
    </source>
</evidence>
<keyword evidence="4" id="KW-0276">Fatty acid metabolism</keyword>
<dbReference type="PANTHER" id="PTHR43981:SF2">
    <property type="entry name" value="ENOYL-[ACYL-CARRIER-PROTEIN] REDUCTASE, MITOCHONDRIAL"/>
    <property type="match status" value="1"/>
</dbReference>
<evidence type="ECO:0000259" key="15">
    <source>
        <dbReference type="SMART" id="SM00829"/>
    </source>
</evidence>
<evidence type="ECO:0000256" key="1">
    <source>
        <dbReference type="ARBA" id="ARBA00004173"/>
    </source>
</evidence>
<dbReference type="SUPFAM" id="SSF50129">
    <property type="entry name" value="GroES-like"/>
    <property type="match status" value="1"/>
</dbReference>
<comment type="catalytic activity">
    <reaction evidence="14">
        <text>a 2,3-saturated acyl-[ACP] + NADP(+) = a (2E)-enoyl-[ACP] + NADPH + H(+)</text>
        <dbReference type="Rhea" id="RHEA:22564"/>
        <dbReference type="Rhea" id="RHEA-COMP:9925"/>
        <dbReference type="Rhea" id="RHEA-COMP:9926"/>
        <dbReference type="ChEBI" id="CHEBI:15378"/>
        <dbReference type="ChEBI" id="CHEBI:57783"/>
        <dbReference type="ChEBI" id="CHEBI:58349"/>
        <dbReference type="ChEBI" id="CHEBI:78784"/>
        <dbReference type="ChEBI" id="CHEBI:78785"/>
        <dbReference type="EC" id="1.3.1.104"/>
    </reaction>
</comment>
<dbReference type="SMART" id="SM00829">
    <property type="entry name" value="PKS_ER"/>
    <property type="match status" value="1"/>
</dbReference>
<dbReference type="InterPro" id="IPR013154">
    <property type="entry name" value="ADH-like_N"/>
</dbReference>
<dbReference type="Gene3D" id="3.40.50.720">
    <property type="entry name" value="NAD(P)-binding Rossmann-like Domain"/>
    <property type="match status" value="1"/>
</dbReference>
<dbReference type="InterPro" id="IPR051034">
    <property type="entry name" value="Mito_Enoyl-ACP_Reductase"/>
</dbReference>
<dbReference type="Pfam" id="PF08240">
    <property type="entry name" value="ADH_N"/>
    <property type="match status" value="1"/>
</dbReference>
<keyword evidence="9" id="KW-0496">Mitochondrion</keyword>
<dbReference type="GO" id="GO:0005739">
    <property type="term" value="C:mitochondrion"/>
    <property type="evidence" value="ECO:0007669"/>
    <property type="project" value="UniProtKB-SubCell"/>
</dbReference>
<reference evidence="16" key="2">
    <citation type="submission" date="2011-02" db="EMBL/GenBank/DDBJ databases">
        <authorList>
            <person name="MacLean D."/>
        </authorList>
    </citation>
    <scope>NUCLEOTIDE SEQUENCE</scope>
</reference>
<dbReference type="SUPFAM" id="SSF51735">
    <property type="entry name" value="NAD(P)-binding Rossmann-fold domains"/>
    <property type="match status" value="1"/>
</dbReference>
<dbReference type="HOGENOM" id="CLU_026673_17_1_1"/>
<evidence type="ECO:0000256" key="12">
    <source>
        <dbReference type="ARBA" id="ARBA00041058"/>
    </source>
</evidence>
<dbReference type="GO" id="GO:0141148">
    <property type="term" value="F:enoyl-[acyl-carrier-protein] reductase (NADPH) activity"/>
    <property type="evidence" value="ECO:0007669"/>
    <property type="project" value="UniProtKB-EC"/>
</dbReference>
<comment type="similarity">
    <text evidence="2">Belongs to the zinc-containing alcohol dehydrogenase family. Quinone oxidoreductase subfamily.</text>
</comment>
<sequence length="356" mass="38976">MSMNHCFRKARFIQAKSVHQLSQRLSTIRYAEYGHPFQVLKKEEDDKEMQPKENQIAIKMLAAPINVADITQIQGNYPIRPSLPAVAGNEGVALITAVGSNVKNLKVNDRVVPCKLGFGTWRSKAIKDAQDVVKVSSKIAIEDAATLTVNPATAYVLLKEFQDLKEGDVVIQNAANSAVGMAVIQLAALRGIKTINIVRDDADYDITNVHLKGLGGTIVATADYLGTAKFKQLISDLPAPRLALNAVGGKSSLELGRVLGRKGVHVTYGGMSREPVMIGTGSLIFHDISIRGFWLSEWLKNTSHEKRVALLQELAGLVEKGKLHNYIQTYKFADFEDALAAAVNRTTKRKIVMVMD</sequence>
<evidence type="ECO:0000256" key="4">
    <source>
        <dbReference type="ARBA" id="ARBA00022832"/>
    </source>
</evidence>
<keyword evidence="10" id="KW-0275">Fatty acid biosynthesis</keyword>
<reference evidence="16" key="1">
    <citation type="journal article" date="2011" name="PLoS Biol.">
        <title>Gene gain and loss during evolution of obligate parasitism in the white rust pathogen of Arabidopsis thaliana.</title>
        <authorList>
            <person name="Kemen E."/>
            <person name="Gardiner A."/>
            <person name="Schultz-Larsen T."/>
            <person name="Kemen A.C."/>
            <person name="Balmuth A.L."/>
            <person name="Robert-Seilaniantz A."/>
            <person name="Bailey K."/>
            <person name="Holub E."/>
            <person name="Studholme D.J."/>
            <person name="Maclean D."/>
            <person name="Jones J.D."/>
        </authorList>
    </citation>
    <scope>NUCLEOTIDE SEQUENCE</scope>
</reference>
<dbReference type="AlphaFoldDB" id="F0WMV1"/>
<evidence type="ECO:0000256" key="14">
    <source>
        <dbReference type="ARBA" id="ARBA00048843"/>
    </source>
</evidence>
<evidence type="ECO:0000256" key="13">
    <source>
        <dbReference type="ARBA" id="ARBA00042123"/>
    </source>
</evidence>
<evidence type="ECO:0000256" key="11">
    <source>
        <dbReference type="ARBA" id="ARBA00038963"/>
    </source>
</evidence>
<dbReference type="EC" id="1.3.1.104" evidence="11"/>
<dbReference type="InterPro" id="IPR011032">
    <property type="entry name" value="GroES-like_sf"/>
</dbReference>
<evidence type="ECO:0000256" key="9">
    <source>
        <dbReference type="ARBA" id="ARBA00023128"/>
    </source>
</evidence>
<evidence type="ECO:0000256" key="8">
    <source>
        <dbReference type="ARBA" id="ARBA00023098"/>
    </source>
</evidence>